<reference evidence="5 6" key="1">
    <citation type="journal article" date="2015" name="Stand. Genomic Sci.">
        <title>Genomic Encyclopedia of Bacterial and Archaeal Type Strains, Phase III: the genomes of soil and plant-associated and newly described type strains.</title>
        <authorList>
            <person name="Whitman W.B."/>
            <person name="Woyke T."/>
            <person name="Klenk H.P."/>
            <person name="Zhou Y."/>
            <person name="Lilburn T.G."/>
            <person name="Beck B.J."/>
            <person name="De Vos P."/>
            <person name="Vandamme P."/>
            <person name="Eisen J.A."/>
            <person name="Garrity G."/>
            <person name="Hugenholtz P."/>
            <person name="Kyrpides N.C."/>
        </authorList>
    </citation>
    <scope>NUCLEOTIDE SEQUENCE [LARGE SCALE GENOMIC DNA]</scope>
    <source>
        <strain evidence="5 6">VKM Ac-2540</strain>
    </source>
</reference>
<proteinExistence type="predicted"/>
<accession>A0A4Q7VYS0</accession>
<comment type="caution">
    <text evidence="5">The sequence shown here is derived from an EMBL/GenBank/DDBJ whole genome shotgun (WGS) entry which is preliminary data.</text>
</comment>
<dbReference type="GO" id="GO:0004016">
    <property type="term" value="F:adenylate cyclase activity"/>
    <property type="evidence" value="ECO:0007669"/>
    <property type="project" value="TreeGrafter"/>
</dbReference>
<dbReference type="InterPro" id="IPR011990">
    <property type="entry name" value="TPR-like_helical_dom_sf"/>
</dbReference>
<dbReference type="EMBL" id="SHKR01000018">
    <property type="protein sequence ID" value="RZU01870.1"/>
    <property type="molecule type" value="Genomic_DNA"/>
</dbReference>
<evidence type="ECO:0000256" key="3">
    <source>
        <dbReference type="SAM" id="MobiDB-lite"/>
    </source>
</evidence>
<sequence length="926" mass="98379">MERSGRRRSFSRPHRSVEMRDRQVEREVMTEFLGSVRAGDGRAVVVRGEPGVGKSSLLDYLVESASGCRLARAAGVESEMELAYAGLHQLLASMVHRLDGLPGPQRDALQTAFGLSDGPAPDRFLVGLATLSLLADVAEDHPLVCVVDDEQWLDRASAQVLGFVARRLVAEPVGVVFATRAAIDDLAGLPEVVMEGLEDADARDLLEASLSGPLDAQVADRLIADAAGNPLALLELPRGLTPAELAGGFALPNAMPLPSRIEASFRRRLDELPEETQRLLLVAAAEPIGDPVLVWQAAERLGLPADAAAPAAEAGLLEVGAHVWFRHPLVRSAAYRSTSVRSRQEAHRALADVTDPVTDPDRRAWHLAHAATGPDEGVAAELERSAERARARGGIAAAAAFLDRAVRLTSDPIQRAERALAAAEAGFQAGAFDAALGLLSVAEAGRLDDFERARVELLRGHIAFAAGRFTDAPGLLLAAAGHLENYDLQLARETYLHAWAAAVGAGHLAEDGILLSICRAVRTLPPDSDTGDPQPLVVLLEGLAALIADGRAASTPALLLAARMFASGDRSVDEMLRWGWLAAAVSIAVWDDDGRLAIAEQTVRTVRESGALAQLPVILTVLGTAALLSGDFARAAAAIAEGDTIATATGSQVAPHVALRLLALQGKENEASAMIAATIEQAGEQSITAANAYWAAALLHNGCGRYAEAAAAAQQATSNTFEPWISTWALPDLIEAAVRAGDVDLAQGAFDRLTETTQPSGTDWALGIEARAQALLSDGAVADKLYQQSIERLSHTQLRPELARTRLVYGEWLRRAGRRTDARDQLRLAHELFEVIGMAAFAERAWRELAATGERVGRRGEAVSGELTAQESLIARLARDGLSNPEIGARLFLSARTVKYHLAKVYTKLGITSRAQLDQVLPGPGQ</sequence>
<dbReference type="GO" id="GO:0005737">
    <property type="term" value="C:cytoplasm"/>
    <property type="evidence" value="ECO:0007669"/>
    <property type="project" value="TreeGrafter"/>
</dbReference>
<dbReference type="Pfam" id="PF13191">
    <property type="entry name" value="AAA_16"/>
    <property type="match status" value="1"/>
</dbReference>
<keyword evidence="2" id="KW-0067">ATP-binding</keyword>
<evidence type="ECO:0000313" key="5">
    <source>
        <dbReference type="EMBL" id="RZU01870.1"/>
    </source>
</evidence>
<dbReference type="PANTHER" id="PTHR16305">
    <property type="entry name" value="TESTICULAR SOLUBLE ADENYLYL CYCLASE"/>
    <property type="match status" value="1"/>
</dbReference>
<evidence type="ECO:0000256" key="2">
    <source>
        <dbReference type="ARBA" id="ARBA00022840"/>
    </source>
</evidence>
<dbReference type="PROSITE" id="PS50043">
    <property type="entry name" value="HTH_LUXR_2"/>
    <property type="match status" value="1"/>
</dbReference>
<dbReference type="SMART" id="SM00421">
    <property type="entry name" value="HTH_LUXR"/>
    <property type="match status" value="1"/>
</dbReference>
<keyword evidence="1" id="KW-0547">Nucleotide-binding</keyword>
<dbReference type="GO" id="GO:0006355">
    <property type="term" value="P:regulation of DNA-templated transcription"/>
    <property type="evidence" value="ECO:0007669"/>
    <property type="project" value="InterPro"/>
</dbReference>
<dbReference type="RefSeq" id="WP_130449984.1">
    <property type="nucleotide sequence ID" value="NZ_SHKR01000018.1"/>
</dbReference>
<dbReference type="SUPFAM" id="SSF52540">
    <property type="entry name" value="P-loop containing nucleoside triphosphate hydrolases"/>
    <property type="match status" value="1"/>
</dbReference>
<evidence type="ECO:0000313" key="6">
    <source>
        <dbReference type="Proteomes" id="UP000292027"/>
    </source>
</evidence>
<name>A0A4Q7VYS0_9ACTN</name>
<dbReference type="Gene3D" id="1.10.10.10">
    <property type="entry name" value="Winged helix-like DNA-binding domain superfamily/Winged helix DNA-binding domain"/>
    <property type="match status" value="1"/>
</dbReference>
<dbReference type="GO" id="GO:0003677">
    <property type="term" value="F:DNA binding"/>
    <property type="evidence" value="ECO:0007669"/>
    <property type="project" value="InterPro"/>
</dbReference>
<dbReference type="PANTHER" id="PTHR16305:SF35">
    <property type="entry name" value="TRANSCRIPTIONAL ACTIVATOR DOMAIN"/>
    <property type="match status" value="1"/>
</dbReference>
<dbReference type="Pfam" id="PF00196">
    <property type="entry name" value="GerE"/>
    <property type="match status" value="1"/>
</dbReference>
<feature type="compositionally biased region" description="Basic residues" evidence="3">
    <location>
        <begin position="1"/>
        <end position="14"/>
    </location>
</feature>
<gene>
    <name evidence="5" type="ORF">EV645_7974</name>
</gene>
<dbReference type="InterPro" id="IPR027417">
    <property type="entry name" value="P-loop_NTPase"/>
</dbReference>
<evidence type="ECO:0000256" key="1">
    <source>
        <dbReference type="ARBA" id="ARBA00022741"/>
    </source>
</evidence>
<evidence type="ECO:0000259" key="4">
    <source>
        <dbReference type="PROSITE" id="PS50043"/>
    </source>
</evidence>
<dbReference type="SUPFAM" id="SSF46894">
    <property type="entry name" value="C-terminal effector domain of the bipartite response regulators"/>
    <property type="match status" value="1"/>
</dbReference>
<feature type="region of interest" description="Disordered" evidence="3">
    <location>
        <begin position="1"/>
        <end position="21"/>
    </location>
</feature>
<dbReference type="GO" id="GO:0005524">
    <property type="term" value="F:ATP binding"/>
    <property type="evidence" value="ECO:0007669"/>
    <property type="project" value="UniProtKB-KW"/>
</dbReference>
<dbReference type="OrthoDB" id="134933at2"/>
<protein>
    <submittedName>
        <fullName evidence="5">Regulatory LuxR family protein</fullName>
    </submittedName>
</protein>
<dbReference type="AlphaFoldDB" id="A0A4Q7VYS0"/>
<dbReference type="PRINTS" id="PR00038">
    <property type="entry name" value="HTHLUXR"/>
</dbReference>
<dbReference type="Proteomes" id="UP000292027">
    <property type="component" value="Unassembled WGS sequence"/>
</dbReference>
<dbReference type="InterPro" id="IPR000792">
    <property type="entry name" value="Tscrpt_reg_LuxR_C"/>
</dbReference>
<dbReference type="SUPFAM" id="SSF48452">
    <property type="entry name" value="TPR-like"/>
    <property type="match status" value="1"/>
</dbReference>
<organism evidence="5 6">
    <name type="scientific">Kribbella rubisoli</name>
    <dbReference type="NCBI Taxonomy" id="3075929"/>
    <lineage>
        <taxon>Bacteria</taxon>
        <taxon>Bacillati</taxon>
        <taxon>Actinomycetota</taxon>
        <taxon>Actinomycetes</taxon>
        <taxon>Propionibacteriales</taxon>
        <taxon>Kribbellaceae</taxon>
        <taxon>Kribbella</taxon>
    </lineage>
</organism>
<feature type="domain" description="HTH luxR-type" evidence="4">
    <location>
        <begin position="860"/>
        <end position="925"/>
    </location>
</feature>
<dbReference type="CDD" id="cd06170">
    <property type="entry name" value="LuxR_C_like"/>
    <property type="match status" value="1"/>
</dbReference>
<dbReference type="InterPro" id="IPR041664">
    <property type="entry name" value="AAA_16"/>
</dbReference>
<keyword evidence="6" id="KW-1185">Reference proteome</keyword>
<dbReference type="InterPro" id="IPR036388">
    <property type="entry name" value="WH-like_DNA-bd_sf"/>
</dbReference>
<dbReference type="InterPro" id="IPR016032">
    <property type="entry name" value="Sig_transdc_resp-reg_C-effctor"/>
</dbReference>